<accession>A0A8S9R847</accession>
<comment type="caution">
    <text evidence="7">The sequence shown here is derived from an EMBL/GenBank/DDBJ whole genome shotgun (WGS) entry which is preliminary data.</text>
</comment>
<evidence type="ECO:0000313" key="7">
    <source>
        <dbReference type="EMBL" id="KAF3559811.1"/>
    </source>
</evidence>
<keyword evidence="5" id="KW-0539">Nucleus</keyword>
<evidence type="ECO:0000256" key="6">
    <source>
        <dbReference type="SAM" id="MobiDB-lite"/>
    </source>
</evidence>
<proteinExistence type="inferred from homology"/>
<keyword evidence="3" id="KW-0238">DNA-binding</keyword>
<evidence type="ECO:0000256" key="5">
    <source>
        <dbReference type="ARBA" id="ARBA00023242"/>
    </source>
</evidence>
<reference evidence="7" key="1">
    <citation type="submission" date="2019-12" db="EMBL/GenBank/DDBJ databases">
        <title>Genome sequencing and annotation of Brassica cretica.</title>
        <authorList>
            <person name="Studholme D.J."/>
            <person name="Sarris P."/>
        </authorList>
    </citation>
    <scope>NUCLEOTIDE SEQUENCE</scope>
    <source>
        <strain evidence="7">PFS-109/04</strain>
        <tissue evidence="7">Leaf</tissue>
    </source>
</reference>
<organism evidence="7 8">
    <name type="scientific">Brassica cretica</name>
    <name type="common">Mustard</name>
    <dbReference type="NCBI Taxonomy" id="69181"/>
    <lineage>
        <taxon>Eukaryota</taxon>
        <taxon>Viridiplantae</taxon>
        <taxon>Streptophyta</taxon>
        <taxon>Embryophyta</taxon>
        <taxon>Tracheophyta</taxon>
        <taxon>Spermatophyta</taxon>
        <taxon>Magnoliopsida</taxon>
        <taxon>eudicotyledons</taxon>
        <taxon>Gunneridae</taxon>
        <taxon>Pentapetalae</taxon>
        <taxon>rosids</taxon>
        <taxon>malvids</taxon>
        <taxon>Brassicales</taxon>
        <taxon>Brassicaceae</taxon>
        <taxon>Brassiceae</taxon>
        <taxon>Brassica</taxon>
    </lineage>
</organism>
<feature type="compositionally biased region" description="Basic and acidic residues" evidence="6">
    <location>
        <begin position="104"/>
        <end position="117"/>
    </location>
</feature>
<dbReference type="PANTHER" id="PTHR46408">
    <property type="entry name" value="BASIC LEUCINE ZIPPER 63"/>
    <property type="match status" value="1"/>
</dbReference>
<sequence>MHIVAFLEMANKVEASTNIWRRRAHSRHLISRYRSTGARPPWGDDSERDDESNGSVVVAQSSAGVSSVNQLRAEHSTLLGRLGDMNQKYDAAAVDNRILRADIETREQKRNSEKSDGSEPLAVGKTKHVHASEQHTENPKYYWYRFITKQRVEVNREGLQNQFATNPKNMYETIGITSINHKIDEQHTENPKYYWYRFITKQRVEVNREGLQNQFATNPKNMYETIGITSINHKIESSTL</sequence>
<dbReference type="GO" id="GO:0003677">
    <property type="term" value="F:DNA binding"/>
    <property type="evidence" value="ECO:0007669"/>
    <property type="project" value="UniProtKB-KW"/>
</dbReference>
<comment type="similarity">
    <text evidence="1">Belongs to the bZIP family.</text>
</comment>
<dbReference type="AlphaFoldDB" id="A0A8S9R847"/>
<evidence type="ECO:0000313" key="8">
    <source>
        <dbReference type="Proteomes" id="UP000712600"/>
    </source>
</evidence>
<protein>
    <submittedName>
        <fullName evidence="7">Uncharacterized protein</fullName>
    </submittedName>
</protein>
<keyword evidence="4" id="KW-0804">Transcription</keyword>
<keyword evidence="2" id="KW-0805">Transcription regulation</keyword>
<dbReference type="Proteomes" id="UP000712600">
    <property type="component" value="Unassembled WGS sequence"/>
</dbReference>
<dbReference type="PANTHER" id="PTHR46408:SF14">
    <property type="entry name" value="BASIC LEUCINE ZIPPER 25"/>
    <property type="match status" value="1"/>
</dbReference>
<evidence type="ECO:0000256" key="2">
    <source>
        <dbReference type="ARBA" id="ARBA00023015"/>
    </source>
</evidence>
<evidence type="ECO:0000256" key="3">
    <source>
        <dbReference type="ARBA" id="ARBA00023125"/>
    </source>
</evidence>
<evidence type="ECO:0000256" key="1">
    <source>
        <dbReference type="ARBA" id="ARBA00007163"/>
    </source>
</evidence>
<evidence type="ECO:0000256" key="4">
    <source>
        <dbReference type="ARBA" id="ARBA00023163"/>
    </source>
</evidence>
<name>A0A8S9R847_BRACR</name>
<dbReference type="EMBL" id="QGKX02000996">
    <property type="protein sequence ID" value="KAF3559811.1"/>
    <property type="molecule type" value="Genomic_DNA"/>
</dbReference>
<gene>
    <name evidence="7" type="ORF">F2Q69_00011451</name>
</gene>
<feature type="region of interest" description="Disordered" evidence="6">
    <location>
        <begin position="104"/>
        <end position="134"/>
    </location>
</feature>
<feature type="region of interest" description="Disordered" evidence="6">
    <location>
        <begin position="35"/>
        <end position="56"/>
    </location>
</feature>